<dbReference type="RefSeq" id="WP_204701865.1">
    <property type="nucleotide sequence ID" value="NZ_JAFBDQ010000009.1"/>
</dbReference>
<accession>A0A938XSV6</accession>
<dbReference type="EMBL" id="JAFBDQ010000009">
    <property type="protein sequence ID" value="MBM7557101.1"/>
    <property type="molecule type" value="Genomic_DNA"/>
</dbReference>
<evidence type="ECO:0008006" key="3">
    <source>
        <dbReference type="Google" id="ProtNLM"/>
    </source>
</evidence>
<proteinExistence type="predicted"/>
<dbReference type="AlphaFoldDB" id="A0A938XSV6"/>
<evidence type="ECO:0000313" key="1">
    <source>
        <dbReference type="EMBL" id="MBM7557101.1"/>
    </source>
</evidence>
<comment type="caution">
    <text evidence="1">The sequence shown here is derived from an EMBL/GenBank/DDBJ whole genome shotgun (WGS) entry which is preliminary data.</text>
</comment>
<keyword evidence="2" id="KW-1185">Reference proteome</keyword>
<reference evidence="1" key="1">
    <citation type="submission" date="2021-01" db="EMBL/GenBank/DDBJ databases">
        <title>Genomic Encyclopedia of Type Strains, Phase IV (KMG-IV): sequencing the most valuable type-strain genomes for metagenomic binning, comparative biology and taxonomic classification.</title>
        <authorList>
            <person name="Goeker M."/>
        </authorList>
    </citation>
    <scope>NUCLEOTIDE SEQUENCE</scope>
    <source>
        <strain evidence="1">DSM 23230</strain>
    </source>
</reference>
<name>A0A938XSV6_9FIRM</name>
<gene>
    <name evidence="1" type="ORF">JOC47_001955</name>
</gene>
<organism evidence="1 2">
    <name type="scientific">Halanaerobacter jeridensis</name>
    <dbReference type="NCBI Taxonomy" id="706427"/>
    <lineage>
        <taxon>Bacteria</taxon>
        <taxon>Bacillati</taxon>
        <taxon>Bacillota</taxon>
        <taxon>Clostridia</taxon>
        <taxon>Halanaerobiales</taxon>
        <taxon>Halobacteroidaceae</taxon>
        <taxon>Halanaerobacter</taxon>
    </lineage>
</organism>
<protein>
    <recommendedName>
        <fullName evidence="3">Sn-glycerol-3-phosphate transporter</fullName>
    </recommendedName>
</protein>
<dbReference type="Proteomes" id="UP000774000">
    <property type="component" value="Unassembled WGS sequence"/>
</dbReference>
<sequence>MNKKISSSLIILFILIILISRITLAEHLKNSQNAHFSLQTSLMTSHWDKDPDTNNVQELIGLEYHLDNTQLYGLAYFKNSAFQSSWYLYKGRNFPWKQVNEFEFYGKLTYGVITGYDDEGGRYKAVWYELGTFPAVLPSIGIGYKHLSLELSLFANQGFMVHGGINF</sequence>
<dbReference type="Gene3D" id="2.40.160.20">
    <property type="match status" value="1"/>
</dbReference>
<evidence type="ECO:0000313" key="2">
    <source>
        <dbReference type="Proteomes" id="UP000774000"/>
    </source>
</evidence>